<reference evidence="1" key="2">
    <citation type="submission" date="2011-09" db="EMBL/GenBank/DDBJ databases">
        <authorList>
            <consortium name="US DOE Joint Genome Institute (JGI-PGF)"/>
            <person name="Aerts A."/>
            <person name="Grimwood J."/>
            <person name="Schmutz J."/>
            <person name="Lucas S."/>
            <person name="Hammon N."/>
            <person name="Glavina del Rio T."/>
            <person name="Dalin E."/>
            <person name="Tice H."/>
            <person name="Pitluck S."/>
            <person name="Dehal P."/>
            <person name="Chapman J."/>
            <person name="Putman N.H."/>
            <person name="Salamov A.A."/>
            <person name="Terry A."/>
            <person name="Rokhsar D.S."/>
            <person name="Boore J.L."/>
            <person name="Tripathy S."/>
            <person name="Tyler B.M."/>
            <person name="Grigoriev I.V."/>
        </authorList>
    </citation>
    <scope>NUCLEOTIDE SEQUENCE</scope>
    <source>
        <strain evidence="1">P6497</strain>
    </source>
</reference>
<gene>
    <name evidence="2" type="ORF">PHYSODRAFT_301636</name>
    <name evidence="1" type="ORF">PHYSODRAFT_307908</name>
</gene>
<evidence type="ECO:0000313" key="1">
    <source>
        <dbReference type="EMBL" id="EGZ05140.1"/>
    </source>
</evidence>
<dbReference type="InterPro" id="IPR052980">
    <property type="entry name" value="Crinkler_effector"/>
</dbReference>
<protein>
    <submittedName>
        <fullName evidence="1">Uncharacterized protein</fullName>
    </submittedName>
</protein>
<dbReference type="STRING" id="1094619.G5AGU7"/>
<dbReference type="Proteomes" id="UP000002640">
    <property type="component" value="Unassembled WGS sequence"/>
</dbReference>
<dbReference type="InParanoid" id="G5AGU7"/>
<proteinExistence type="predicted"/>
<dbReference type="KEGG" id="psoj:PHYSODRAFT_307908"/>
<name>G5AGU7_PHYSP</name>
<dbReference type="RefSeq" id="XP_009539298.1">
    <property type="nucleotide sequence ID" value="XM_009541003.1"/>
</dbReference>
<dbReference type="KEGG" id="psoj:PHYSODRAFT_301636"/>
<keyword evidence="3" id="KW-1185">Reference proteome</keyword>
<accession>G5AGU7</accession>
<sequence length="322" mass="35958">MQPDPYTQLRVGDIMIFVTRSMQVNPPDMVSFWQAMARNSTAIGYGNVVALSDGAYLLGDPTLGSQVFIRDCYPELLDACMKLTRDEAECPRLVIFGNSGIGKTFFGLVLLLHLTRAHATVVYGCGESGQRFLFSPGLVVQGSDQDFLGVLDESTTSKLLPMQDGFIVSAKALTLMPMWSKDETMKCHALMYSGKVSAEKEEDCYRRWGGNARYVLHNATSTSHQVQLQIALVSVNLNSLVTACRRLNADDYHALHNLLHYRVTKCFQKECLGFASRYVQEEVYKRLYKQNKDKLLEFLAVVDDFGPDDVLRGLLRGTAVPS</sequence>
<reference evidence="1 3" key="1">
    <citation type="journal article" date="2006" name="Science">
        <title>Phytophthora genome sequences uncover evolutionary origins and mechanisms of pathogenesis.</title>
        <authorList>
            <person name="Tyler B.M."/>
            <person name="Tripathy S."/>
            <person name="Zhang X."/>
            <person name="Dehal P."/>
            <person name="Jiang R.H."/>
            <person name="Aerts A."/>
            <person name="Arredondo F.D."/>
            <person name="Baxter L."/>
            <person name="Bensasson D."/>
            <person name="Beynon J.L."/>
            <person name="Chapman J."/>
            <person name="Damasceno C.M."/>
            <person name="Dorrance A.E."/>
            <person name="Dou D."/>
            <person name="Dickerman A.W."/>
            <person name="Dubchak I.L."/>
            <person name="Garbelotto M."/>
            <person name="Gijzen M."/>
            <person name="Gordon S.G."/>
            <person name="Govers F."/>
            <person name="Grunwald N.J."/>
            <person name="Huang W."/>
            <person name="Ivors K.L."/>
            <person name="Jones R.W."/>
            <person name="Kamoun S."/>
            <person name="Krampis K."/>
            <person name="Lamour K.H."/>
            <person name="Lee M.K."/>
            <person name="McDonald W.H."/>
            <person name="Medina M."/>
            <person name="Meijer H.J."/>
            <person name="Nordberg E.K."/>
            <person name="Maclean D.J."/>
            <person name="Ospina-Giraldo M.D."/>
            <person name="Morris P.F."/>
            <person name="Phuntumart V."/>
            <person name="Putnam N.H."/>
            <person name="Rash S."/>
            <person name="Rose J.K."/>
            <person name="Sakihama Y."/>
            <person name="Salamov A.A."/>
            <person name="Savidor A."/>
            <person name="Scheuring C.F."/>
            <person name="Smith B.M."/>
            <person name="Sobral B.W."/>
            <person name="Terry A."/>
            <person name="Torto-Alalibo T.A."/>
            <person name="Win J."/>
            <person name="Xu Z."/>
            <person name="Zhang H."/>
            <person name="Grigoriev I.V."/>
            <person name="Rokhsar D.S."/>
            <person name="Boore J.L."/>
        </authorList>
    </citation>
    <scope>NUCLEOTIDE SEQUENCE [LARGE SCALE GENOMIC DNA]</scope>
    <source>
        <strain evidence="1 3">P6497</strain>
    </source>
</reference>
<dbReference type="EMBL" id="JH159155">
    <property type="protein sequence ID" value="EGZ14827.1"/>
    <property type="molecule type" value="Genomic_DNA"/>
</dbReference>
<evidence type="ECO:0000313" key="3">
    <source>
        <dbReference type="Proteomes" id="UP000002640"/>
    </source>
</evidence>
<dbReference type="AlphaFoldDB" id="G5AGU7"/>
<dbReference type="GeneID" id="20642969"/>
<dbReference type="GeneID" id="20642042"/>
<dbReference type="PANTHER" id="PTHR33129">
    <property type="entry name" value="PROTEIN KINASE DOMAIN-CONTAINING PROTEIN-RELATED"/>
    <property type="match status" value="1"/>
</dbReference>
<dbReference type="EMBL" id="JH159168">
    <property type="protein sequence ID" value="EGZ05140.1"/>
    <property type="molecule type" value="Genomic_DNA"/>
</dbReference>
<evidence type="ECO:0000313" key="2">
    <source>
        <dbReference type="EMBL" id="EGZ14827.1"/>
    </source>
</evidence>
<organism evidence="3">
    <name type="scientific">Phytophthora sojae (strain P6497)</name>
    <name type="common">Soybean stem and root rot agent</name>
    <name type="synonym">Phytophthora megasperma f. sp. glycines</name>
    <dbReference type="NCBI Taxonomy" id="1094619"/>
    <lineage>
        <taxon>Eukaryota</taxon>
        <taxon>Sar</taxon>
        <taxon>Stramenopiles</taxon>
        <taxon>Oomycota</taxon>
        <taxon>Peronosporomycetes</taxon>
        <taxon>Peronosporales</taxon>
        <taxon>Peronosporaceae</taxon>
        <taxon>Phytophthora</taxon>
    </lineage>
</organism>
<dbReference type="PANTHER" id="PTHR33129:SF1">
    <property type="entry name" value="ATP-BINDING PROTEIN"/>
    <property type="match status" value="1"/>
</dbReference>
<dbReference type="RefSeq" id="XP_009528576.1">
    <property type="nucleotide sequence ID" value="XM_009530281.1"/>
</dbReference>